<feature type="compositionally biased region" description="Basic and acidic residues" evidence="14">
    <location>
        <begin position="89"/>
        <end position="104"/>
    </location>
</feature>
<dbReference type="Gene3D" id="1.20.120.1380">
    <property type="entry name" value="Flagellar FlhF biosynthesis protein, N domain"/>
    <property type="match status" value="1"/>
</dbReference>
<dbReference type="GO" id="GO:0006614">
    <property type="term" value="P:SRP-dependent cotranslational protein targeting to membrane"/>
    <property type="evidence" value="ECO:0007669"/>
    <property type="project" value="UniProtKB-UniRule"/>
</dbReference>
<evidence type="ECO:0000256" key="11">
    <source>
        <dbReference type="ARBA" id="ARBA00023225"/>
    </source>
</evidence>
<evidence type="ECO:0000256" key="13">
    <source>
        <dbReference type="NCBIfam" id="TIGR03499"/>
    </source>
</evidence>
<feature type="compositionally biased region" description="Basic and acidic residues" evidence="14">
    <location>
        <begin position="60"/>
        <end position="70"/>
    </location>
</feature>
<feature type="compositionally biased region" description="Low complexity" evidence="14">
    <location>
        <begin position="73"/>
        <end position="85"/>
    </location>
</feature>
<feature type="domain" description="SRP54-type proteins GTP-binding" evidence="16">
    <location>
        <begin position="212"/>
        <end position="403"/>
    </location>
</feature>
<comment type="function">
    <text evidence="12">Necessary for flagellar biosynthesis. May be involved in translocation of the flagellum.</text>
</comment>
<name>A0A840QIS7_9BACI</name>
<sequence length="404" mass="45438">MKVKKFLAKDMPEAMKKVRSELGDDAVILNSKNVETGGFLGFFTKKNIEVIAAIDPHQLSDAKRSQKKENQGYNQTNKYTNKQTNVSETRTKPPKRPEPPKAQEKFQTANLQKKDSEYELKKEIEDLKGLVQKMSGTSTPNEGYPPPLEAVNRRLKDQEVIDTIRYQVMKDLLRFYYTSGETSEESTVKEWAENALKDVLPNVTFGGINFDKRFLNVVGPTGVGKTTTLAKIAAHASLNDNKSVAFITTDTYRIAAVEQLKTYAKILNVPVEVAYSIDDFKKAKEKLSGYDVILVDSAGRNFRNPLYVEQLSQVIDFDNEMETHLVLALTSKYRDMSKIIEQFQLIDIDKLILTKEDETDTSGAALNLVCDYQIGISYMTDGQNVPDDMSEATADSLVQKVVRG</sequence>
<evidence type="ECO:0000256" key="3">
    <source>
        <dbReference type="ARBA" id="ARBA00014919"/>
    </source>
</evidence>
<dbReference type="Proteomes" id="UP000551878">
    <property type="component" value="Unassembled WGS sequence"/>
</dbReference>
<comment type="similarity">
    <text evidence="2">Belongs to the GTP-binding SRP family.</text>
</comment>
<evidence type="ECO:0000256" key="10">
    <source>
        <dbReference type="ARBA" id="ARBA00023136"/>
    </source>
</evidence>
<organism evidence="17 18">
    <name type="scientific">Texcoconibacillus texcoconensis</name>
    <dbReference type="NCBI Taxonomy" id="1095777"/>
    <lineage>
        <taxon>Bacteria</taxon>
        <taxon>Bacillati</taxon>
        <taxon>Bacillota</taxon>
        <taxon>Bacilli</taxon>
        <taxon>Bacillales</taxon>
        <taxon>Bacillaceae</taxon>
        <taxon>Texcoconibacillus</taxon>
    </lineage>
</organism>
<dbReference type="InterPro" id="IPR027417">
    <property type="entry name" value="P-loop_NTPase"/>
</dbReference>
<evidence type="ECO:0000256" key="8">
    <source>
        <dbReference type="ARBA" id="ARBA00022927"/>
    </source>
</evidence>
<dbReference type="InterPro" id="IPR047040">
    <property type="entry name" value="FlhF__GTPase_dom"/>
</dbReference>
<dbReference type="GO" id="GO:0005886">
    <property type="term" value="C:plasma membrane"/>
    <property type="evidence" value="ECO:0007669"/>
    <property type="project" value="UniProtKB-SubCell"/>
</dbReference>
<dbReference type="PANTHER" id="PTHR43134">
    <property type="entry name" value="SIGNAL RECOGNITION PARTICLE RECEPTOR SUBUNIT ALPHA"/>
    <property type="match status" value="1"/>
</dbReference>
<keyword evidence="4" id="KW-0813">Transport</keyword>
<proteinExistence type="inferred from homology"/>
<evidence type="ECO:0000313" key="17">
    <source>
        <dbReference type="EMBL" id="MBB5172059.1"/>
    </source>
</evidence>
<dbReference type="AlphaFoldDB" id="A0A840QIS7"/>
<dbReference type="InterPro" id="IPR020006">
    <property type="entry name" value="FlhF"/>
</dbReference>
<keyword evidence="8" id="KW-0653">Protein transport</keyword>
<keyword evidence="17" id="KW-0969">Cilium</keyword>
<gene>
    <name evidence="17" type="ORF">HNQ41_000199</name>
</gene>
<feature type="domain" description="AAA+ ATPase" evidence="15">
    <location>
        <begin position="211"/>
        <end position="380"/>
    </location>
</feature>
<evidence type="ECO:0000256" key="1">
    <source>
        <dbReference type="ARBA" id="ARBA00004413"/>
    </source>
</evidence>
<dbReference type="SMART" id="SM00962">
    <property type="entry name" value="SRP54"/>
    <property type="match status" value="1"/>
</dbReference>
<dbReference type="GO" id="GO:0003924">
    <property type="term" value="F:GTPase activity"/>
    <property type="evidence" value="ECO:0007669"/>
    <property type="project" value="UniProtKB-UniRule"/>
</dbReference>
<dbReference type="InterPro" id="IPR003593">
    <property type="entry name" value="AAA+_ATPase"/>
</dbReference>
<keyword evidence="9" id="KW-0342">GTP-binding</keyword>
<reference evidence="17 18" key="1">
    <citation type="submission" date="2020-08" db="EMBL/GenBank/DDBJ databases">
        <title>Genomic Encyclopedia of Type Strains, Phase IV (KMG-IV): sequencing the most valuable type-strain genomes for metagenomic binning, comparative biology and taxonomic classification.</title>
        <authorList>
            <person name="Goeker M."/>
        </authorList>
    </citation>
    <scope>NUCLEOTIDE SEQUENCE [LARGE SCALE GENOMIC DNA]</scope>
    <source>
        <strain evidence="17 18">DSM 24696</strain>
    </source>
</reference>
<dbReference type="Gene3D" id="3.40.50.300">
    <property type="entry name" value="P-loop containing nucleotide triphosphate hydrolases"/>
    <property type="match status" value="1"/>
</dbReference>
<dbReference type="GO" id="GO:0015031">
    <property type="term" value="P:protein transport"/>
    <property type="evidence" value="ECO:0007669"/>
    <property type="project" value="UniProtKB-KW"/>
</dbReference>
<dbReference type="SUPFAM" id="SSF52540">
    <property type="entry name" value="P-loop containing nucleoside triphosphate hydrolases"/>
    <property type="match status" value="1"/>
</dbReference>
<dbReference type="GO" id="GO:0005047">
    <property type="term" value="F:signal recognition particle binding"/>
    <property type="evidence" value="ECO:0007669"/>
    <property type="project" value="TreeGrafter"/>
</dbReference>
<accession>A0A840QIS7</accession>
<feature type="region of interest" description="Disordered" evidence="14">
    <location>
        <begin position="60"/>
        <end position="112"/>
    </location>
</feature>
<comment type="caution">
    <text evidence="17">The sequence shown here is derived from an EMBL/GenBank/DDBJ whole genome shotgun (WGS) entry which is preliminary data.</text>
</comment>
<dbReference type="Pfam" id="PF00448">
    <property type="entry name" value="SRP54"/>
    <property type="match status" value="1"/>
</dbReference>
<evidence type="ECO:0000256" key="5">
    <source>
        <dbReference type="ARBA" id="ARBA00022475"/>
    </source>
</evidence>
<evidence type="ECO:0000256" key="9">
    <source>
        <dbReference type="ARBA" id="ARBA00023134"/>
    </source>
</evidence>
<evidence type="ECO:0000256" key="14">
    <source>
        <dbReference type="SAM" id="MobiDB-lite"/>
    </source>
</evidence>
<evidence type="ECO:0000256" key="2">
    <source>
        <dbReference type="ARBA" id="ARBA00008531"/>
    </source>
</evidence>
<evidence type="ECO:0000256" key="7">
    <source>
        <dbReference type="ARBA" id="ARBA00022795"/>
    </source>
</evidence>
<keyword evidence="17" id="KW-0282">Flagellum</keyword>
<evidence type="ECO:0000259" key="16">
    <source>
        <dbReference type="SMART" id="SM00962"/>
    </source>
</evidence>
<dbReference type="GO" id="GO:0005525">
    <property type="term" value="F:GTP binding"/>
    <property type="evidence" value="ECO:0007669"/>
    <property type="project" value="UniProtKB-UniRule"/>
</dbReference>
<dbReference type="FunFam" id="3.40.50.300:FF:000695">
    <property type="entry name" value="Flagellar biosynthesis regulator FlhF"/>
    <property type="match status" value="1"/>
</dbReference>
<keyword evidence="10" id="KW-0472">Membrane</keyword>
<evidence type="ECO:0000256" key="6">
    <source>
        <dbReference type="ARBA" id="ARBA00022741"/>
    </source>
</evidence>
<evidence type="ECO:0000256" key="4">
    <source>
        <dbReference type="ARBA" id="ARBA00022448"/>
    </source>
</evidence>
<keyword evidence="6" id="KW-0547">Nucleotide-binding</keyword>
<dbReference type="EMBL" id="JACHHB010000001">
    <property type="protein sequence ID" value="MBB5172059.1"/>
    <property type="molecule type" value="Genomic_DNA"/>
</dbReference>
<comment type="subcellular location">
    <subcellularLocation>
        <location evidence="1">Cell membrane</location>
        <topology evidence="1">Peripheral membrane protein</topology>
        <orientation evidence="1">Cytoplasmic side</orientation>
    </subcellularLocation>
</comment>
<dbReference type="GO" id="GO:0044781">
    <property type="term" value="P:bacterial-type flagellum organization"/>
    <property type="evidence" value="ECO:0007669"/>
    <property type="project" value="UniProtKB-UniRule"/>
</dbReference>
<dbReference type="PANTHER" id="PTHR43134:SF3">
    <property type="entry name" value="FLAGELLAR BIOSYNTHESIS PROTEIN FLHF"/>
    <property type="match status" value="1"/>
</dbReference>
<dbReference type="NCBIfam" id="TIGR03499">
    <property type="entry name" value="FlhF"/>
    <property type="match status" value="1"/>
</dbReference>
<evidence type="ECO:0000259" key="15">
    <source>
        <dbReference type="SMART" id="SM00382"/>
    </source>
</evidence>
<dbReference type="SMART" id="SM00382">
    <property type="entry name" value="AAA"/>
    <property type="match status" value="1"/>
</dbReference>
<dbReference type="InterPro" id="IPR000897">
    <property type="entry name" value="SRP54_GTPase_dom"/>
</dbReference>
<dbReference type="RefSeq" id="WP_184662538.1">
    <property type="nucleotide sequence ID" value="NZ_JACHHB010000001.1"/>
</dbReference>
<evidence type="ECO:0000256" key="12">
    <source>
        <dbReference type="ARBA" id="ARBA00025337"/>
    </source>
</evidence>
<evidence type="ECO:0000313" key="18">
    <source>
        <dbReference type="Proteomes" id="UP000551878"/>
    </source>
</evidence>
<keyword evidence="11" id="KW-1006">Bacterial flagellum protein export</keyword>
<protein>
    <recommendedName>
        <fullName evidence="3 13">Flagellar biosynthesis protein FlhF</fullName>
    </recommendedName>
</protein>
<keyword evidence="5" id="KW-1003">Cell membrane</keyword>
<keyword evidence="7" id="KW-1005">Bacterial flagellum biogenesis</keyword>
<dbReference type="CDD" id="cd17873">
    <property type="entry name" value="FlhF"/>
    <property type="match status" value="1"/>
</dbReference>
<keyword evidence="18" id="KW-1185">Reference proteome</keyword>
<keyword evidence="17" id="KW-0966">Cell projection</keyword>